<feature type="transmembrane region" description="Helical" evidence="1">
    <location>
        <begin position="38"/>
        <end position="60"/>
    </location>
</feature>
<evidence type="ECO:0000256" key="1">
    <source>
        <dbReference type="SAM" id="Phobius"/>
    </source>
</evidence>
<feature type="transmembrane region" description="Helical" evidence="1">
    <location>
        <begin position="117"/>
        <end position="143"/>
    </location>
</feature>
<comment type="caution">
    <text evidence="2">The sequence shown here is derived from an EMBL/GenBank/DDBJ whole genome shotgun (WGS) entry which is preliminary data.</text>
</comment>
<dbReference type="EMBL" id="JAUMKJ010000002">
    <property type="protein sequence ID" value="MDO3675791.1"/>
    <property type="molecule type" value="Genomic_DNA"/>
</dbReference>
<evidence type="ECO:0000313" key="2">
    <source>
        <dbReference type="EMBL" id="MDO3675791.1"/>
    </source>
</evidence>
<keyword evidence="1" id="KW-0472">Membrane</keyword>
<evidence type="ECO:0000313" key="3">
    <source>
        <dbReference type="Proteomes" id="UP001168883"/>
    </source>
</evidence>
<feature type="transmembrane region" description="Helical" evidence="1">
    <location>
        <begin position="81"/>
        <end position="105"/>
    </location>
</feature>
<organism evidence="2 3">
    <name type="scientific">Paenibacillus ehimensis</name>
    <dbReference type="NCBI Taxonomy" id="79264"/>
    <lineage>
        <taxon>Bacteria</taxon>
        <taxon>Bacillati</taxon>
        <taxon>Bacillota</taxon>
        <taxon>Bacilli</taxon>
        <taxon>Bacillales</taxon>
        <taxon>Paenibacillaceae</taxon>
        <taxon>Paenibacillus</taxon>
    </lineage>
</organism>
<gene>
    <name evidence="2" type="ORF">Q3C12_02170</name>
</gene>
<name>A0ABT8V2Z6_9BACL</name>
<feature type="transmembrane region" description="Helical" evidence="1">
    <location>
        <begin position="9"/>
        <end position="26"/>
    </location>
</feature>
<sequence length="150" mass="16912">MFIKMLERYGPYVLGSFMPLLVFIWHKRPSDIVNYKEIMGATISVGSIGVGFLAAAITLMPSISERKIMQQFKQIGAFSKLIDYLIAGVIWLFLCSFLSVLGLFLNPVDNSLADVTFLYVWLLIFGISMCVAGRVIFAFIVFLKMVHKLD</sequence>
<keyword evidence="1" id="KW-1133">Transmembrane helix</keyword>
<keyword evidence="3" id="KW-1185">Reference proteome</keyword>
<proteinExistence type="predicted"/>
<dbReference type="RefSeq" id="WP_302877117.1">
    <property type="nucleotide sequence ID" value="NZ_JAUMKJ010000002.1"/>
</dbReference>
<reference evidence="2" key="1">
    <citation type="submission" date="2023-07" db="EMBL/GenBank/DDBJ databases">
        <authorList>
            <person name="Aktuganov G."/>
            <person name="Boyko T."/>
            <person name="Delegan Y."/>
            <person name="Galimzianova N."/>
            <person name="Gilvanova E."/>
            <person name="Korobov V."/>
            <person name="Kuzmina L."/>
            <person name="Melentiev A."/>
            <person name="Milman P."/>
            <person name="Ryabova A."/>
            <person name="Stupak E."/>
            <person name="Yasakov T."/>
            <person name="Zharikova N."/>
            <person name="Zhurenko E."/>
        </authorList>
    </citation>
    <scope>NUCLEOTIDE SEQUENCE</scope>
    <source>
        <strain evidence="2">IB-739</strain>
    </source>
</reference>
<dbReference type="Proteomes" id="UP001168883">
    <property type="component" value="Unassembled WGS sequence"/>
</dbReference>
<protein>
    <submittedName>
        <fullName evidence="2">Uncharacterized protein</fullName>
    </submittedName>
</protein>
<keyword evidence="1" id="KW-0812">Transmembrane</keyword>
<accession>A0ABT8V2Z6</accession>